<feature type="non-terminal residue" evidence="6">
    <location>
        <position position="248"/>
    </location>
</feature>
<dbReference type="GO" id="GO:0051536">
    <property type="term" value="F:iron-sulfur cluster binding"/>
    <property type="evidence" value="ECO:0007669"/>
    <property type="project" value="UniProtKB-KW"/>
</dbReference>
<comment type="caution">
    <text evidence="6">The sequence shown here is derived from an EMBL/GenBank/DDBJ whole genome shotgun (WGS) entry which is preliminary data.</text>
</comment>
<dbReference type="SUPFAM" id="SSF102114">
    <property type="entry name" value="Radical SAM enzymes"/>
    <property type="match status" value="1"/>
</dbReference>
<evidence type="ECO:0000256" key="2">
    <source>
        <dbReference type="ARBA" id="ARBA00022723"/>
    </source>
</evidence>
<dbReference type="GO" id="GO:0046872">
    <property type="term" value="F:metal ion binding"/>
    <property type="evidence" value="ECO:0007669"/>
    <property type="project" value="UniProtKB-KW"/>
</dbReference>
<dbReference type="InterPro" id="IPR013785">
    <property type="entry name" value="Aldolase_TIM"/>
</dbReference>
<keyword evidence="1" id="KW-0949">S-adenosyl-L-methionine</keyword>
<proteinExistence type="predicted"/>
<reference evidence="6" key="1">
    <citation type="journal article" date="2014" name="Front. Microbiol.">
        <title>High frequency of phylogenetically diverse reductive dehalogenase-homologous genes in deep subseafloor sedimentary metagenomes.</title>
        <authorList>
            <person name="Kawai M."/>
            <person name="Futagami T."/>
            <person name="Toyoda A."/>
            <person name="Takaki Y."/>
            <person name="Nishi S."/>
            <person name="Hori S."/>
            <person name="Arai W."/>
            <person name="Tsubouchi T."/>
            <person name="Morono Y."/>
            <person name="Uchiyama I."/>
            <person name="Ito T."/>
            <person name="Fujiyama A."/>
            <person name="Inagaki F."/>
            <person name="Takami H."/>
        </authorList>
    </citation>
    <scope>NUCLEOTIDE SEQUENCE</scope>
    <source>
        <strain evidence="6">Expedition CK06-06</strain>
    </source>
</reference>
<dbReference type="InterPro" id="IPR050377">
    <property type="entry name" value="Radical_SAM_PqqE_MftC-like"/>
</dbReference>
<name>X0WKL0_9ZZZZ</name>
<dbReference type="InterPro" id="IPR007197">
    <property type="entry name" value="rSAM"/>
</dbReference>
<feature type="non-terminal residue" evidence="6">
    <location>
        <position position="1"/>
    </location>
</feature>
<dbReference type="EMBL" id="BARS01045303">
    <property type="protein sequence ID" value="GAG31195.1"/>
    <property type="molecule type" value="Genomic_DNA"/>
</dbReference>
<dbReference type="PROSITE" id="PS51918">
    <property type="entry name" value="RADICAL_SAM"/>
    <property type="match status" value="1"/>
</dbReference>
<dbReference type="Pfam" id="PF04055">
    <property type="entry name" value="Radical_SAM"/>
    <property type="match status" value="1"/>
</dbReference>
<dbReference type="PANTHER" id="PTHR11228">
    <property type="entry name" value="RADICAL SAM DOMAIN PROTEIN"/>
    <property type="match status" value="1"/>
</dbReference>
<feature type="domain" description="Radical SAM core" evidence="5">
    <location>
        <begin position="14"/>
        <end position="248"/>
    </location>
</feature>
<dbReference type="Gene3D" id="3.20.20.70">
    <property type="entry name" value="Aldolase class I"/>
    <property type="match status" value="1"/>
</dbReference>
<evidence type="ECO:0000259" key="5">
    <source>
        <dbReference type="PROSITE" id="PS51918"/>
    </source>
</evidence>
<accession>X0WKL0</accession>
<dbReference type="PANTHER" id="PTHR11228:SF7">
    <property type="entry name" value="PQQA PEPTIDE CYCLASE"/>
    <property type="match status" value="1"/>
</dbReference>
<keyword evidence="4" id="KW-0411">Iron-sulfur</keyword>
<keyword evidence="3" id="KW-0408">Iron</keyword>
<dbReference type="AlphaFoldDB" id="X0WKL0"/>
<evidence type="ECO:0000256" key="4">
    <source>
        <dbReference type="ARBA" id="ARBA00023014"/>
    </source>
</evidence>
<sequence>LFDRLSRWPANLNGKPPLMSFLGLNVTAECNLDPRCVYCNQPRPEVAVGMDRWREIIHEATADGDGKGPYVYVTGGEPLLLGAALWGDEGLIRLATRRGATVNVNTNASLITPEVALRLVKAGLGKLHVSLDTADEGLHEALRGGEQLHRVLRGIYNVQLARDLLGVTYPVVHTNCVLTRKNLRGFPRLIAFLLEKRKQAAGKDDPFKEDLLPHVIPVGGDGNTWLRPDAGQFREFYESLWQEVCQGR</sequence>
<dbReference type="SFLD" id="SFLDS00029">
    <property type="entry name" value="Radical_SAM"/>
    <property type="match status" value="1"/>
</dbReference>
<evidence type="ECO:0000313" key="6">
    <source>
        <dbReference type="EMBL" id="GAG31195.1"/>
    </source>
</evidence>
<evidence type="ECO:0000256" key="3">
    <source>
        <dbReference type="ARBA" id="ARBA00023004"/>
    </source>
</evidence>
<dbReference type="GO" id="GO:0003824">
    <property type="term" value="F:catalytic activity"/>
    <property type="evidence" value="ECO:0007669"/>
    <property type="project" value="InterPro"/>
</dbReference>
<dbReference type="CDD" id="cd01335">
    <property type="entry name" value="Radical_SAM"/>
    <property type="match status" value="1"/>
</dbReference>
<organism evidence="6">
    <name type="scientific">marine sediment metagenome</name>
    <dbReference type="NCBI Taxonomy" id="412755"/>
    <lineage>
        <taxon>unclassified sequences</taxon>
        <taxon>metagenomes</taxon>
        <taxon>ecological metagenomes</taxon>
    </lineage>
</organism>
<evidence type="ECO:0000256" key="1">
    <source>
        <dbReference type="ARBA" id="ARBA00022691"/>
    </source>
</evidence>
<keyword evidence="2" id="KW-0479">Metal-binding</keyword>
<protein>
    <recommendedName>
        <fullName evidence="5">Radical SAM core domain-containing protein</fullName>
    </recommendedName>
</protein>
<gene>
    <name evidence="6" type="ORF">S01H1_68318</name>
</gene>
<dbReference type="SFLD" id="SFLDG01067">
    <property type="entry name" value="SPASM/twitch_domain_containing"/>
    <property type="match status" value="1"/>
</dbReference>
<dbReference type="InterPro" id="IPR058240">
    <property type="entry name" value="rSAM_sf"/>
</dbReference>